<dbReference type="InterPro" id="IPR027385">
    <property type="entry name" value="Beta-barrel_OMP"/>
</dbReference>
<evidence type="ECO:0000259" key="3">
    <source>
        <dbReference type="Pfam" id="PF13505"/>
    </source>
</evidence>
<keyword evidence="1 2" id="KW-0732">Signal</keyword>
<evidence type="ECO:0000313" key="5">
    <source>
        <dbReference type="Proteomes" id="UP001165427"/>
    </source>
</evidence>
<comment type="caution">
    <text evidence="4">The sequence shown here is derived from an EMBL/GenBank/DDBJ whole genome shotgun (WGS) entry which is preliminary data.</text>
</comment>
<feature type="signal peptide" evidence="2">
    <location>
        <begin position="1"/>
        <end position="23"/>
    </location>
</feature>
<feature type="chain" id="PRO_5041294594" evidence="2">
    <location>
        <begin position="24"/>
        <end position="269"/>
    </location>
</feature>
<dbReference type="Proteomes" id="UP001165427">
    <property type="component" value="Unassembled WGS sequence"/>
</dbReference>
<feature type="domain" description="Outer membrane protein beta-barrel" evidence="3">
    <location>
        <begin position="11"/>
        <end position="171"/>
    </location>
</feature>
<sequence>MTRGRWATIAMCLLMAAAGQALAQTPLKRHHFAAGTEISHIKYEEPGVMKNEGILYGLVGSYTYRQGIMARVEGKLAYGELDYTGSTWGGTPLAIDNIPTFLMELRGTTGYDFPIGGPGFTLTPYLGLGYRWLNDHSQRRYAGGYERESNYLYAPIGLEASIRLGQGWRLDLTGEYDLFIWGRQISRLSDVNRRLNDVENDQDGGYGLRGSLRLSRMAARVGFAVEPYIRYWDIDRSDLALLTDGNEAVLVYEPDNRSTEIGLRFTVLF</sequence>
<proteinExistence type="predicted"/>
<protein>
    <submittedName>
        <fullName evidence="4">Porin family protein</fullName>
    </submittedName>
</protein>
<evidence type="ECO:0000256" key="2">
    <source>
        <dbReference type="SAM" id="SignalP"/>
    </source>
</evidence>
<gene>
    <name evidence="4" type="ORF">MRX98_07895</name>
</gene>
<dbReference type="EMBL" id="JALJRB010000006">
    <property type="protein sequence ID" value="MCJ8500491.1"/>
    <property type="molecule type" value="Genomic_DNA"/>
</dbReference>
<dbReference type="AlphaFoldDB" id="A0AA41UKI5"/>
<accession>A0AA41UKI5</accession>
<dbReference type="SUPFAM" id="SSF69917">
    <property type="entry name" value="OMPT-like"/>
    <property type="match status" value="1"/>
</dbReference>
<dbReference type="RefSeq" id="WP_246904956.1">
    <property type="nucleotide sequence ID" value="NZ_JALJRB010000006.1"/>
</dbReference>
<keyword evidence="5" id="KW-1185">Reference proteome</keyword>
<reference evidence="4" key="1">
    <citation type="submission" date="2022-04" db="EMBL/GenBank/DDBJ databases">
        <title>Desulfatitalea alkaliphila sp. nov., a novel anaerobic sulfate-reducing bacterium isolated from terrestrial mud volcano, Taman Peninsula, Russia.</title>
        <authorList>
            <person name="Khomyakova M.A."/>
            <person name="Merkel A.Y."/>
            <person name="Slobodkin A.I."/>
        </authorList>
    </citation>
    <scope>NUCLEOTIDE SEQUENCE</scope>
    <source>
        <strain evidence="4">M08but</strain>
    </source>
</reference>
<dbReference type="Pfam" id="PF13505">
    <property type="entry name" value="OMP_b-brl"/>
    <property type="match status" value="1"/>
</dbReference>
<organism evidence="4 5">
    <name type="scientific">Desulfatitalea alkaliphila</name>
    <dbReference type="NCBI Taxonomy" id="2929485"/>
    <lineage>
        <taxon>Bacteria</taxon>
        <taxon>Pseudomonadati</taxon>
        <taxon>Thermodesulfobacteriota</taxon>
        <taxon>Desulfobacteria</taxon>
        <taxon>Desulfobacterales</taxon>
        <taxon>Desulfosarcinaceae</taxon>
        <taxon>Desulfatitalea</taxon>
    </lineage>
</organism>
<name>A0AA41UKI5_9BACT</name>
<evidence type="ECO:0000256" key="1">
    <source>
        <dbReference type="ARBA" id="ARBA00022729"/>
    </source>
</evidence>
<dbReference type="InterPro" id="IPR020080">
    <property type="entry name" value="OM_adhesin/peptidase_omptin"/>
</dbReference>
<dbReference type="GO" id="GO:0004190">
    <property type="term" value="F:aspartic-type endopeptidase activity"/>
    <property type="evidence" value="ECO:0007669"/>
    <property type="project" value="InterPro"/>
</dbReference>
<dbReference type="Gene3D" id="2.40.128.100">
    <property type="entry name" value="OPCA outer membrane adhesin/invasin"/>
    <property type="match status" value="1"/>
</dbReference>
<evidence type="ECO:0000313" key="4">
    <source>
        <dbReference type="EMBL" id="MCJ8500491.1"/>
    </source>
</evidence>